<evidence type="ECO:0000256" key="1">
    <source>
        <dbReference type="SAM" id="MobiDB-lite"/>
    </source>
</evidence>
<evidence type="ECO:0000313" key="3">
    <source>
        <dbReference type="Proteomes" id="UP000789375"/>
    </source>
</evidence>
<dbReference type="AlphaFoldDB" id="A0A9N9GTA8"/>
<gene>
    <name evidence="2" type="ORF">FMOSSE_LOCUS10134</name>
</gene>
<accession>A0A9N9GTA8</accession>
<keyword evidence="3" id="KW-1185">Reference proteome</keyword>
<dbReference type="EMBL" id="CAJVPP010003223">
    <property type="protein sequence ID" value="CAG8623927.1"/>
    <property type="molecule type" value="Genomic_DNA"/>
</dbReference>
<sequence length="893" mass="103375">MVGSYNCLRLDNKYVFQVEVYEKENDNTKFFEIGDKKYLFETVRVGQLTKLISHEGKFKDSDILNIWKINAKKYDLNPVSNEDGIEKLGGELMEPEQSFVNYFPDVPNAKNVNIHIFGLISFFRVKAGPSHQGVTQGPNWNDPSSIYEWIKQLFTLNRGRNRLVKTYGADFVLLKRDDTIEVLWNGFTTLSGIATRFKNRDRNDKGLHPIPVLAGGPGIGKSRFLDEVEELIKKKAEESHNNAFTNMIVINTTYGNSTVADDIDEKIQAQASLAIRILFEYFRPKHQDYPQSYNFVSFRSYCRQHHNNSSDVSDFTLDTALQIIYKDFVQINPTTPNPLLVLVLGIDEFNKLHIQNKDVCGKLIHAIGGTMCGPPSNIFFIPILSGTIEGPLNDYISGSMHQPLLLPLYLLEDDDAIAIGKAMKLFDDQYVKCHPYFRMSIGDIGGHAKTLEFFYQIFKEQLNQKDGHINKIKTVNVMDDVKSAVKRKYHLDSLSEWMTEPLAKAILGLPVNKKDTIKVGDEFKSYQDLSSMGILNLIPVKKGKCYNVRLPYIWVFILVQSSEHSGMDYWKSMIDYDEPMHWQNFEMFNAKFWALRLSLFRLLGYKKINLGELLKGAKFSRGFPNVEVSLPKDLKICKLRHQYPDNEFDTEDNKMDNDDNTKDDEMDNDEDDEMENDDDDDDEMEDDDNTEDDEMDDDDMERVNDNYTKMDCPYLDISKNISYTFLNADGAVWDVFVFLRITKDKFLCIAQQVKITSVDANKPMTINQALFNNEYTKVTKAMKCVPAEEWVLLFLTNADTRNLSIKMNKNSALVSRNEFLEFYGYTYATNEKIYINSTDEDSLRILGFSKKERRRICEKRQETYLTNYDDIKTRIRISDKKFRKLKRDGRIIF</sequence>
<evidence type="ECO:0000313" key="2">
    <source>
        <dbReference type="EMBL" id="CAG8623927.1"/>
    </source>
</evidence>
<feature type="compositionally biased region" description="Basic and acidic residues" evidence="1">
    <location>
        <begin position="651"/>
        <end position="660"/>
    </location>
</feature>
<dbReference type="Proteomes" id="UP000789375">
    <property type="component" value="Unassembled WGS sequence"/>
</dbReference>
<proteinExistence type="predicted"/>
<name>A0A9N9GTA8_FUNMO</name>
<reference evidence="2" key="1">
    <citation type="submission" date="2021-06" db="EMBL/GenBank/DDBJ databases">
        <authorList>
            <person name="Kallberg Y."/>
            <person name="Tangrot J."/>
            <person name="Rosling A."/>
        </authorList>
    </citation>
    <scope>NUCLEOTIDE SEQUENCE</scope>
    <source>
        <strain evidence="2">87-6 pot B 2015</strain>
    </source>
</reference>
<comment type="caution">
    <text evidence="2">The sequence shown here is derived from an EMBL/GenBank/DDBJ whole genome shotgun (WGS) entry which is preliminary data.</text>
</comment>
<feature type="region of interest" description="Disordered" evidence="1">
    <location>
        <begin position="647"/>
        <end position="703"/>
    </location>
</feature>
<organism evidence="2 3">
    <name type="scientific">Funneliformis mosseae</name>
    <name type="common">Endomycorrhizal fungus</name>
    <name type="synonym">Glomus mosseae</name>
    <dbReference type="NCBI Taxonomy" id="27381"/>
    <lineage>
        <taxon>Eukaryota</taxon>
        <taxon>Fungi</taxon>
        <taxon>Fungi incertae sedis</taxon>
        <taxon>Mucoromycota</taxon>
        <taxon>Glomeromycotina</taxon>
        <taxon>Glomeromycetes</taxon>
        <taxon>Glomerales</taxon>
        <taxon>Glomeraceae</taxon>
        <taxon>Funneliformis</taxon>
    </lineage>
</organism>
<protein>
    <submittedName>
        <fullName evidence="2">11973_t:CDS:1</fullName>
    </submittedName>
</protein>
<feature type="compositionally biased region" description="Acidic residues" evidence="1">
    <location>
        <begin position="661"/>
        <end position="700"/>
    </location>
</feature>